<dbReference type="GeneID" id="7844581"/>
<keyword evidence="5" id="KW-1185">Reference proteome</keyword>
<dbReference type="InterPro" id="IPR051942">
    <property type="entry name" value="DENN_domain_containing_2"/>
</dbReference>
<gene>
    <name evidence="4" type="ORF">TTHERM_00193550</name>
</gene>
<name>Q23KI0_TETTS</name>
<sequence length="965" mass="112436">MGEVSKEKYKQLEDLLDKSEKRAERLKTLNDQIKKQLDFEKEKNDEIHQEVNNLRQQLFRAQKEAKEAREQLENEVKKNDKLILEISSKPEIILCSKCQQPLIQGMQSSNKNYITPTLSSNMIQSLYTQNGNNTALAMKCEKSLQRKSSSSQLSASSQSSQISDEESPPQHFERNRKRTMTISVRFNNDKGVDHIRAISKSIVARNYESEYQDGVNNSQLQSPYKDYKGQGIKLFGKEIKQVSSSHSGFDDNQNGEDKEKGLGQSEIKEADILQENTFSVNDSINNAIQDLPQITFNKKSSSNKTSQFKQQVHIKFQRRMSKTHSTIRSTIEQLEEIDSCGAVGGSQNQSIKSIILTNKKSSSNNDVDDIVNKLKTPSMNNEGSQKKEFEFETPQSIETNANNRKSSENNLNIIMNQNQSTLNQIPEEGLTLSTSNPNVSQQNTRLFEKFFILGCDKDDMKEFDQDSQTMQGLLPGKILYSYPSLNPDDPTDQVLKIAHEFAFPKGIKSKKIKISTSFRKVTQFILSNSKTMIQNKFYMFTMKGSTHYDSINYKDQSVLNQINPHRLLYCYCFKNRDYLETTFDESNFQVENHKNRSFWETKRVYCFVTLYPFQELFQEMLINVLNQIKISRTSSFSEFESSDPKIIYKLDGDCVQQIIKDNMQDVFLSYRDIQITDFQQIIIIDTLAGPYKYVIGSQKIIQIHTHKWSLALSLSNLSLQNLMFIFHAILLENTVIFNSRNKCLLTQTIHTFEQLIYPFSWPYPIIYLLPETLQTLFDSPVPIIMGVNNSTHHLQKEDVYSRYPDHIFFDLDCHKIYCNNKQLIKKIQTEQPNLNNIYNKIEKVYQQINPQGLLQKKPSIFSDPSRKESEKHKEEYQLKYFCTKQDDQISEIILNIFNESLRQCFVDILPQKIENMINHETNQIDYQNFSQNLIQKSYPQDRTFIKNFINTQIFTYFIENYYQFE</sequence>
<dbReference type="STRING" id="312017.Q23KI0"/>
<dbReference type="KEGG" id="tet:TTHERM_00193550"/>
<dbReference type="PANTHER" id="PTHR15288:SF0">
    <property type="entry name" value="UDENN DOMAIN-CONTAINING PROTEIN"/>
    <property type="match status" value="1"/>
</dbReference>
<dbReference type="Pfam" id="PF02141">
    <property type="entry name" value="DENN"/>
    <property type="match status" value="1"/>
</dbReference>
<dbReference type="OrthoDB" id="291879at2759"/>
<organism evidence="4 5">
    <name type="scientific">Tetrahymena thermophila (strain SB210)</name>
    <dbReference type="NCBI Taxonomy" id="312017"/>
    <lineage>
        <taxon>Eukaryota</taxon>
        <taxon>Sar</taxon>
        <taxon>Alveolata</taxon>
        <taxon>Ciliophora</taxon>
        <taxon>Intramacronucleata</taxon>
        <taxon>Oligohymenophorea</taxon>
        <taxon>Hymenostomatida</taxon>
        <taxon>Tetrahymenina</taxon>
        <taxon>Tetrahymenidae</taxon>
        <taxon>Tetrahymena</taxon>
    </lineage>
</organism>
<dbReference type="RefSeq" id="XP_001017108.2">
    <property type="nucleotide sequence ID" value="XM_001017108.2"/>
</dbReference>
<dbReference type="AlphaFoldDB" id="Q23KI0"/>
<dbReference type="InterPro" id="IPR001194">
    <property type="entry name" value="cDENN_dom"/>
</dbReference>
<dbReference type="eggNOG" id="KOG3569">
    <property type="taxonomic scope" value="Eukaryota"/>
</dbReference>
<evidence type="ECO:0000256" key="1">
    <source>
        <dbReference type="SAM" id="Coils"/>
    </source>
</evidence>
<dbReference type="InterPro" id="IPR043153">
    <property type="entry name" value="DENN_C"/>
</dbReference>
<dbReference type="EMBL" id="GG662673">
    <property type="protein sequence ID" value="EAR96863.2"/>
    <property type="molecule type" value="Genomic_DNA"/>
</dbReference>
<evidence type="ECO:0000313" key="4">
    <source>
        <dbReference type="EMBL" id="EAR96863.2"/>
    </source>
</evidence>
<feature type="compositionally biased region" description="Low complexity" evidence="2">
    <location>
        <begin position="146"/>
        <end position="162"/>
    </location>
</feature>
<feature type="region of interest" description="Disordered" evidence="2">
    <location>
        <begin position="141"/>
        <end position="180"/>
    </location>
</feature>
<evidence type="ECO:0000256" key="2">
    <source>
        <dbReference type="SAM" id="MobiDB-lite"/>
    </source>
</evidence>
<evidence type="ECO:0000259" key="3">
    <source>
        <dbReference type="PROSITE" id="PS50211"/>
    </source>
</evidence>
<dbReference type="PROSITE" id="PS50211">
    <property type="entry name" value="DENN"/>
    <property type="match status" value="1"/>
</dbReference>
<proteinExistence type="predicted"/>
<dbReference type="Gene3D" id="3.40.50.11500">
    <property type="match status" value="1"/>
</dbReference>
<dbReference type="SMART" id="SM00799">
    <property type="entry name" value="DENN"/>
    <property type="match status" value="1"/>
</dbReference>
<accession>Q23KI0</accession>
<dbReference type="HOGENOM" id="CLU_315132_0_0_1"/>
<dbReference type="PANTHER" id="PTHR15288">
    <property type="entry name" value="DENN DOMAIN-CONTAINING PROTEIN 2"/>
    <property type="match status" value="1"/>
</dbReference>
<reference evidence="5" key="1">
    <citation type="journal article" date="2006" name="PLoS Biol.">
        <title>Macronuclear genome sequence of the ciliate Tetrahymena thermophila, a model eukaryote.</title>
        <authorList>
            <person name="Eisen J.A."/>
            <person name="Coyne R.S."/>
            <person name="Wu M."/>
            <person name="Wu D."/>
            <person name="Thiagarajan M."/>
            <person name="Wortman J.R."/>
            <person name="Badger J.H."/>
            <person name="Ren Q."/>
            <person name="Amedeo P."/>
            <person name="Jones K.M."/>
            <person name="Tallon L.J."/>
            <person name="Delcher A.L."/>
            <person name="Salzberg S.L."/>
            <person name="Silva J.C."/>
            <person name="Haas B.J."/>
            <person name="Majoros W.H."/>
            <person name="Farzad M."/>
            <person name="Carlton J.M."/>
            <person name="Smith R.K. Jr."/>
            <person name="Garg J."/>
            <person name="Pearlman R.E."/>
            <person name="Karrer K.M."/>
            <person name="Sun L."/>
            <person name="Manning G."/>
            <person name="Elde N.C."/>
            <person name="Turkewitz A.P."/>
            <person name="Asai D.J."/>
            <person name="Wilkes D.E."/>
            <person name="Wang Y."/>
            <person name="Cai H."/>
            <person name="Collins K."/>
            <person name="Stewart B.A."/>
            <person name="Lee S.R."/>
            <person name="Wilamowska K."/>
            <person name="Weinberg Z."/>
            <person name="Ruzzo W.L."/>
            <person name="Wloga D."/>
            <person name="Gaertig J."/>
            <person name="Frankel J."/>
            <person name="Tsao C.-C."/>
            <person name="Gorovsky M.A."/>
            <person name="Keeling P.J."/>
            <person name="Waller R.F."/>
            <person name="Patron N.J."/>
            <person name="Cherry J.M."/>
            <person name="Stover N.A."/>
            <person name="Krieger C.J."/>
            <person name="del Toro C."/>
            <person name="Ryder H.F."/>
            <person name="Williamson S.C."/>
            <person name="Barbeau R.A."/>
            <person name="Hamilton E.P."/>
            <person name="Orias E."/>
        </authorList>
    </citation>
    <scope>NUCLEOTIDE SEQUENCE [LARGE SCALE GENOMIC DNA]</scope>
    <source>
        <strain evidence="5">SB210</strain>
    </source>
</reference>
<evidence type="ECO:0000313" key="5">
    <source>
        <dbReference type="Proteomes" id="UP000009168"/>
    </source>
</evidence>
<feature type="coiled-coil region" evidence="1">
    <location>
        <begin position="2"/>
        <end position="85"/>
    </location>
</feature>
<dbReference type="InterPro" id="IPR037516">
    <property type="entry name" value="Tripartite_DENN"/>
</dbReference>
<dbReference type="InParanoid" id="Q23KI0"/>
<feature type="domain" description="UDENN" evidence="3">
    <location>
        <begin position="456"/>
        <end position="965"/>
    </location>
</feature>
<keyword evidence="1" id="KW-0175">Coiled coil</keyword>
<protein>
    <submittedName>
        <fullName evidence="4">DENN (AEX-3) domain protein</fullName>
    </submittedName>
</protein>
<dbReference type="Gene3D" id="3.30.450.200">
    <property type="match status" value="1"/>
</dbReference>
<dbReference type="Proteomes" id="UP000009168">
    <property type="component" value="Unassembled WGS sequence"/>
</dbReference>